<evidence type="ECO:0000259" key="1">
    <source>
        <dbReference type="Pfam" id="PF01266"/>
    </source>
</evidence>
<dbReference type="Pfam" id="PF01266">
    <property type="entry name" value="DAO"/>
    <property type="match status" value="1"/>
</dbReference>
<keyword evidence="3" id="KW-1185">Reference proteome</keyword>
<dbReference type="Proteomes" id="UP000319103">
    <property type="component" value="Unassembled WGS sequence"/>
</dbReference>
<feature type="domain" description="FAD dependent oxidoreductase" evidence="1">
    <location>
        <begin position="9"/>
        <end position="335"/>
    </location>
</feature>
<comment type="caution">
    <text evidence="2">The sequence shown here is derived from an EMBL/GenBank/DDBJ whole genome shotgun (WGS) entry which is preliminary data.</text>
</comment>
<name>A0A540WB99_9ACTN</name>
<dbReference type="GO" id="GO:0005737">
    <property type="term" value="C:cytoplasm"/>
    <property type="evidence" value="ECO:0007669"/>
    <property type="project" value="TreeGrafter"/>
</dbReference>
<organism evidence="2 3">
    <name type="scientific">Kitasatospora acidiphila</name>
    <dbReference type="NCBI Taxonomy" id="2567942"/>
    <lineage>
        <taxon>Bacteria</taxon>
        <taxon>Bacillati</taxon>
        <taxon>Actinomycetota</taxon>
        <taxon>Actinomycetes</taxon>
        <taxon>Kitasatosporales</taxon>
        <taxon>Streptomycetaceae</taxon>
        <taxon>Kitasatospora</taxon>
    </lineage>
</organism>
<dbReference type="InterPro" id="IPR006076">
    <property type="entry name" value="FAD-dep_OxRdtase"/>
</dbReference>
<evidence type="ECO:0000313" key="2">
    <source>
        <dbReference type="EMBL" id="TQF06310.1"/>
    </source>
</evidence>
<protein>
    <submittedName>
        <fullName evidence="2">FAD-dependent oxidoreductase</fullName>
    </submittedName>
</protein>
<dbReference type="OrthoDB" id="9806452at2"/>
<dbReference type="RefSeq" id="WP_141636743.1">
    <property type="nucleotide sequence ID" value="NZ_VIGB01000003.1"/>
</dbReference>
<proteinExistence type="predicted"/>
<evidence type="ECO:0000313" key="3">
    <source>
        <dbReference type="Proteomes" id="UP000319103"/>
    </source>
</evidence>
<dbReference type="PANTHER" id="PTHR13847">
    <property type="entry name" value="SARCOSINE DEHYDROGENASE-RELATED"/>
    <property type="match status" value="1"/>
</dbReference>
<dbReference type="SUPFAM" id="SSF51905">
    <property type="entry name" value="FAD/NAD(P)-binding domain"/>
    <property type="match status" value="1"/>
</dbReference>
<dbReference type="Gene3D" id="3.30.9.10">
    <property type="entry name" value="D-Amino Acid Oxidase, subunit A, domain 2"/>
    <property type="match status" value="1"/>
</dbReference>
<sequence length="360" mass="36658">MELRDDRGIAVIGGGLAGAVLAWRLTRMGHPVTVLTGGATVARDATAVSGGLVRAFETDPMAARAAALSLAELRADAGLRELAGYREFGSSYLLPPGSTEAAIRPVLDLVAELLPGCAELMDAAGLKAFRGLPPGTLAVVEPAAGCLSPARLRAGLLAAVEAVGGTVRAEAVTALAPDGELRTAAGGGERFRAVVVAAGPWTPRLLRSWGLPDQGLRAKQIQYTLGSASQLPPGLGAFVDETSGLYGRPDGPHRMLLGLPTDRWDLDPGAITPLPELSAQVAACAAERLGLADWPGPDARTATAADCWAPPDGPGGLLLRRLLPHGPLFTFTGGTGGAAKTVLANSRDAATALAEAFPAS</sequence>
<dbReference type="AlphaFoldDB" id="A0A540WB99"/>
<dbReference type="InterPro" id="IPR036188">
    <property type="entry name" value="FAD/NAD-bd_sf"/>
</dbReference>
<dbReference type="EMBL" id="VIGB01000003">
    <property type="protein sequence ID" value="TQF06310.1"/>
    <property type="molecule type" value="Genomic_DNA"/>
</dbReference>
<dbReference type="Gene3D" id="3.50.50.60">
    <property type="entry name" value="FAD/NAD(P)-binding domain"/>
    <property type="match status" value="1"/>
</dbReference>
<reference evidence="2 3" key="1">
    <citation type="submission" date="2019-06" db="EMBL/GenBank/DDBJ databases">
        <title>Description of Kitasatospora acidophila sp. nov. isolated from pine grove soil, and reclassification of Streptomyces novaecaesareae to Kitasatospora novaeceasareae comb. nov.</title>
        <authorList>
            <person name="Kim M.J."/>
        </authorList>
    </citation>
    <scope>NUCLEOTIDE SEQUENCE [LARGE SCALE GENOMIC DNA]</scope>
    <source>
        <strain evidence="2 3">MMS16-CNU292</strain>
    </source>
</reference>
<accession>A0A540WB99</accession>
<gene>
    <name evidence="2" type="ORF">E6W39_33975</name>
</gene>